<dbReference type="AlphaFoldDB" id="A0A2T5BAW9"/>
<gene>
    <name evidence="1" type="ORF">C7449_103131</name>
</gene>
<name>A0A2T5BAW9_MYCDI</name>
<evidence type="ECO:0000313" key="1">
    <source>
        <dbReference type="EMBL" id="PTM96117.1"/>
    </source>
</evidence>
<dbReference type="EMBL" id="PZZZ01000003">
    <property type="protein sequence ID" value="PTM96117.1"/>
    <property type="molecule type" value="Genomic_DNA"/>
</dbReference>
<keyword evidence="2" id="KW-1185">Reference proteome</keyword>
<proteinExistence type="predicted"/>
<dbReference type="RefSeq" id="WP_108002204.1">
    <property type="nucleotide sequence ID" value="NZ_JBHEEX010000009.1"/>
</dbReference>
<sequence>MLKSEDQRALRIAEKTVKAHIQIAMEALVSLENENVSPLNPIADALMSHTESLAQLSELLRGYDDHMAQQRAKKLH</sequence>
<protein>
    <submittedName>
        <fullName evidence="1">Uncharacterized protein</fullName>
    </submittedName>
</protein>
<organism evidence="1 2">
    <name type="scientific">Mycoplana dimorpha</name>
    <dbReference type="NCBI Taxonomy" id="28320"/>
    <lineage>
        <taxon>Bacteria</taxon>
        <taxon>Pseudomonadati</taxon>
        <taxon>Pseudomonadota</taxon>
        <taxon>Alphaproteobacteria</taxon>
        <taxon>Hyphomicrobiales</taxon>
        <taxon>Rhizobiaceae</taxon>
        <taxon>Mycoplana</taxon>
    </lineage>
</organism>
<evidence type="ECO:0000313" key="2">
    <source>
        <dbReference type="Proteomes" id="UP000241247"/>
    </source>
</evidence>
<reference evidence="1 2" key="1">
    <citation type="submission" date="2018-04" db="EMBL/GenBank/DDBJ databases">
        <title>Genomic Encyclopedia of Type Strains, Phase IV (KMG-IV): sequencing the most valuable type-strain genomes for metagenomic binning, comparative biology and taxonomic classification.</title>
        <authorList>
            <person name="Goeker M."/>
        </authorList>
    </citation>
    <scope>NUCLEOTIDE SEQUENCE [LARGE SCALE GENOMIC DNA]</scope>
    <source>
        <strain evidence="1 2">DSM 7138</strain>
    </source>
</reference>
<dbReference type="Proteomes" id="UP000241247">
    <property type="component" value="Unassembled WGS sequence"/>
</dbReference>
<accession>A0A2T5BAW9</accession>
<comment type="caution">
    <text evidence="1">The sequence shown here is derived from an EMBL/GenBank/DDBJ whole genome shotgun (WGS) entry which is preliminary data.</text>
</comment>